<name>A0A2S5RDP8_9MOLU</name>
<sequence length="208" mass="24350">MFKELMQTFNKNRKKDFFSTKFNDLTLKWKFSDLPIFLNKTEFVACLEITANFQFSSLTKQAIFNRITKITALYDQVNDVTVRYLGELNNDSLKINGYNAFLKNTYALLKIYINDALIPWIFQSALNLNCIKQKVDYDRDLYIAYADELVSYELQKFLKVILKILITAVPTDQTFALLNEAYEQDLISKSAKLKIMKQNARINEKNTQ</sequence>
<dbReference type="RefSeq" id="WP_028126393.1">
    <property type="nucleotide sequence ID" value="NZ_PHNE01000002.1"/>
</dbReference>
<evidence type="ECO:0000313" key="2">
    <source>
        <dbReference type="Proteomes" id="UP000237865"/>
    </source>
</evidence>
<reference evidence="1 2" key="1">
    <citation type="submission" date="2017-11" db="EMBL/GenBank/DDBJ databases">
        <title>Genome sequence of Entomoplasma lucivorax PIPN-2 (ATCC 49196).</title>
        <authorList>
            <person name="Lo W.-S."/>
            <person name="Gasparich G.E."/>
            <person name="Kuo C.-H."/>
        </authorList>
    </citation>
    <scope>NUCLEOTIDE SEQUENCE [LARGE SCALE GENOMIC DNA]</scope>
    <source>
        <strain evidence="1 2">PIPN-2</strain>
    </source>
</reference>
<gene>
    <name evidence="1" type="ORF">ELUCI_v1c05360</name>
</gene>
<keyword evidence="2" id="KW-1185">Reference proteome</keyword>
<dbReference type="Proteomes" id="UP000237865">
    <property type="component" value="Unassembled WGS sequence"/>
</dbReference>
<accession>A0A2S5RDP8</accession>
<dbReference type="AlphaFoldDB" id="A0A2S5RDP8"/>
<comment type="caution">
    <text evidence="1">The sequence shown here is derived from an EMBL/GenBank/DDBJ whole genome shotgun (WGS) entry which is preliminary data.</text>
</comment>
<proteinExistence type="predicted"/>
<evidence type="ECO:0000313" key="1">
    <source>
        <dbReference type="EMBL" id="PPE05443.1"/>
    </source>
</evidence>
<dbReference type="EMBL" id="PHNE01000002">
    <property type="protein sequence ID" value="PPE05443.1"/>
    <property type="molecule type" value="Genomic_DNA"/>
</dbReference>
<organism evidence="1 2">
    <name type="scientific">Williamsoniiplasma lucivorax</name>
    <dbReference type="NCBI Taxonomy" id="209274"/>
    <lineage>
        <taxon>Bacteria</taxon>
        <taxon>Bacillati</taxon>
        <taxon>Mycoplasmatota</taxon>
        <taxon>Mollicutes</taxon>
        <taxon>Entomoplasmatales</taxon>
        <taxon>Williamsoniiplasma</taxon>
    </lineage>
</organism>
<protein>
    <submittedName>
        <fullName evidence="1">Uncharacterized protein</fullName>
    </submittedName>
</protein>
<dbReference type="STRING" id="1399797.GCA_000518285_00261"/>